<dbReference type="Proteomes" id="UP000076532">
    <property type="component" value="Unassembled WGS sequence"/>
</dbReference>
<keyword evidence="3" id="KW-1185">Reference proteome</keyword>
<gene>
    <name evidence="2" type="ORF">FIBSPDRAFT_872943</name>
</gene>
<protein>
    <submittedName>
        <fullName evidence="2">Uncharacterized protein</fullName>
    </submittedName>
</protein>
<dbReference type="EMBL" id="KV417686">
    <property type="protein sequence ID" value="KZP10090.1"/>
    <property type="molecule type" value="Genomic_DNA"/>
</dbReference>
<dbReference type="AlphaFoldDB" id="A0A165YZV0"/>
<organism evidence="2 3">
    <name type="scientific">Athelia psychrophila</name>
    <dbReference type="NCBI Taxonomy" id="1759441"/>
    <lineage>
        <taxon>Eukaryota</taxon>
        <taxon>Fungi</taxon>
        <taxon>Dikarya</taxon>
        <taxon>Basidiomycota</taxon>
        <taxon>Agaricomycotina</taxon>
        <taxon>Agaricomycetes</taxon>
        <taxon>Agaricomycetidae</taxon>
        <taxon>Atheliales</taxon>
        <taxon>Atheliaceae</taxon>
        <taxon>Athelia</taxon>
    </lineage>
</organism>
<dbReference type="STRING" id="436010.A0A165YZV0"/>
<evidence type="ECO:0000256" key="1">
    <source>
        <dbReference type="SAM" id="MobiDB-lite"/>
    </source>
</evidence>
<evidence type="ECO:0000313" key="3">
    <source>
        <dbReference type="Proteomes" id="UP000076532"/>
    </source>
</evidence>
<feature type="compositionally biased region" description="Gly residues" evidence="1">
    <location>
        <begin position="195"/>
        <end position="207"/>
    </location>
</feature>
<feature type="region of interest" description="Disordered" evidence="1">
    <location>
        <begin position="195"/>
        <end position="315"/>
    </location>
</feature>
<feature type="compositionally biased region" description="Low complexity" evidence="1">
    <location>
        <begin position="208"/>
        <end position="232"/>
    </location>
</feature>
<evidence type="ECO:0000313" key="2">
    <source>
        <dbReference type="EMBL" id="KZP10090.1"/>
    </source>
</evidence>
<sequence>MGQVPPMMNPMMGMGGPMAFPPGWGAPNTPGMMPQPGQFGQDATFLAAHQQAMLIAKQTYQMAVAQQAMAAAGEEWERNSNAGGGFGGSSYGGGGGSVYGGGGGSAYGGGAASAYGGGGGSAYGGGAGSVFGGGSTYGGGGSNYGGGGVNPAMPMWGMGGFGMPTNPWSAPSLMVPPSGARSAYGGGFGGGAQSEYGGGGGGGGRSSGWGSKSAYGESFSSPESRPSKSPKSARQRDSYFPPQEPGTRDLRKETSGHSTRADAGSGDSPSRRKQQEQRPGPRARTLTLPSSPAAPRPTSPSRRPQPPSSWGRFGS</sequence>
<name>A0A165YZV0_9AGAM</name>
<accession>A0A165YZV0</accession>
<proteinExistence type="predicted"/>
<feature type="compositionally biased region" description="Pro residues" evidence="1">
    <location>
        <begin position="292"/>
        <end position="307"/>
    </location>
</feature>
<reference evidence="2 3" key="1">
    <citation type="journal article" date="2016" name="Mol. Biol. Evol.">
        <title>Comparative Genomics of Early-Diverging Mushroom-Forming Fungi Provides Insights into the Origins of Lignocellulose Decay Capabilities.</title>
        <authorList>
            <person name="Nagy L.G."/>
            <person name="Riley R."/>
            <person name="Tritt A."/>
            <person name="Adam C."/>
            <person name="Daum C."/>
            <person name="Floudas D."/>
            <person name="Sun H."/>
            <person name="Yadav J.S."/>
            <person name="Pangilinan J."/>
            <person name="Larsson K.H."/>
            <person name="Matsuura K."/>
            <person name="Barry K."/>
            <person name="Labutti K."/>
            <person name="Kuo R."/>
            <person name="Ohm R.A."/>
            <person name="Bhattacharya S.S."/>
            <person name="Shirouzu T."/>
            <person name="Yoshinaga Y."/>
            <person name="Martin F.M."/>
            <person name="Grigoriev I.V."/>
            <person name="Hibbett D.S."/>
        </authorList>
    </citation>
    <scope>NUCLEOTIDE SEQUENCE [LARGE SCALE GENOMIC DNA]</scope>
    <source>
        <strain evidence="2 3">CBS 109695</strain>
    </source>
</reference>
<dbReference type="OrthoDB" id="2687738at2759"/>
<feature type="compositionally biased region" description="Basic and acidic residues" evidence="1">
    <location>
        <begin position="246"/>
        <end position="255"/>
    </location>
</feature>